<reference evidence="2 3" key="1">
    <citation type="submission" date="2020-02" db="EMBL/GenBank/DDBJ databases">
        <authorList>
            <person name="Ma Q."/>
            <person name="Huang Y."/>
            <person name="Song X."/>
            <person name="Pei D."/>
        </authorList>
    </citation>
    <scope>NUCLEOTIDE SEQUENCE [LARGE SCALE GENOMIC DNA]</scope>
    <source>
        <strain evidence="2">Sxm20200214</strain>
        <tissue evidence="2">Leaf</tissue>
    </source>
</reference>
<dbReference type="PANTHER" id="PTHR13526:SF8">
    <property type="entry name" value="TRANSCRIPTION FACTOR SPT20 HOMOLOG"/>
    <property type="match status" value="1"/>
</dbReference>
<evidence type="ECO:0000259" key="1">
    <source>
        <dbReference type="Pfam" id="PF12090"/>
    </source>
</evidence>
<evidence type="ECO:0000313" key="2">
    <source>
        <dbReference type="EMBL" id="KAG2321772.1"/>
    </source>
</evidence>
<accession>A0A8X8B4Y4</accession>
<dbReference type="GO" id="GO:0006357">
    <property type="term" value="P:regulation of transcription by RNA polymerase II"/>
    <property type="evidence" value="ECO:0007669"/>
    <property type="project" value="TreeGrafter"/>
</dbReference>
<dbReference type="PANTHER" id="PTHR13526">
    <property type="entry name" value="TRANSCRIPTION FACTOR SPT20 HOMOLOG"/>
    <property type="match status" value="1"/>
</dbReference>
<dbReference type="GO" id="GO:0000124">
    <property type="term" value="C:SAGA complex"/>
    <property type="evidence" value="ECO:0007669"/>
    <property type="project" value="InterPro"/>
</dbReference>
<feature type="domain" description="Spt20-like SEP" evidence="1">
    <location>
        <begin position="67"/>
        <end position="136"/>
    </location>
</feature>
<gene>
    <name evidence="2" type="ORF">Bca52824_014985</name>
</gene>
<protein>
    <recommendedName>
        <fullName evidence="1">Spt20-like SEP domain-containing protein</fullName>
    </recommendedName>
</protein>
<dbReference type="InterPro" id="IPR046468">
    <property type="entry name" value="Spt20-like_SEP"/>
</dbReference>
<dbReference type="EMBL" id="JAAMPC010000003">
    <property type="protein sequence ID" value="KAG2321772.1"/>
    <property type="molecule type" value="Genomic_DNA"/>
</dbReference>
<dbReference type="OrthoDB" id="1932706at2759"/>
<organism evidence="2 3">
    <name type="scientific">Brassica carinata</name>
    <name type="common">Ethiopian mustard</name>
    <name type="synonym">Abyssinian cabbage</name>
    <dbReference type="NCBI Taxonomy" id="52824"/>
    <lineage>
        <taxon>Eukaryota</taxon>
        <taxon>Viridiplantae</taxon>
        <taxon>Streptophyta</taxon>
        <taxon>Embryophyta</taxon>
        <taxon>Tracheophyta</taxon>
        <taxon>Spermatophyta</taxon>
        <taxon>Magnoliopsida</taxon>
        <taxon>eudicotyledons</taxon>
        <taxon>Gunneridae</taxon>
        <taxon>Pentapetalae</taxon>
        <taxon>rosids</taxon>
        <taxon>malvids</taxon>
        <taxon>Brassicales</taxon>
        <taxon>Brassicaceae</taxon>
        <taxon>Brassiceae</taxon>
        <taxon>Brassica</taxon>
    </lineage>
</organism>
<dbReference type="InterPro" id="IPR021950">
    <property type="entry name" value="Spt20"/>
</dbReference>
<evidence type="ECO:0000313" key="3">
    <source>
        <dbReference type="Proteomes" id="UP000886595"/>
    </source>
</evidence>
<comment type="caution">
    <text evidence="2">The sequence shown here is derived from an EMBL/GenBank/DDBJ whole genome shotgun (WGS) entry which is preliminary data.</text>
</comment>
<sequence>MGVMFKISKTGRKFRPKISTESVTPDSPEQLNPKPIVLSAKSKAIVESRAGDVSEFAQSSLIHVSPDHEVSFVLSLYPNGYSIGKPSEAVQQTSFRDAQKVLHPYDRAAESLLSAVEVGRLHVDILEDIQCKFVDGGGHIYHGHNDSLEITQVCRDGLAYQEKKQKDWLPWLLEQWLPSPSETCLPPRGLDRIDWLINTLTIAVLKKPDLINKPFDLFFIIVRYVA</sequence>
<name>A0A8X8B4Y4_BRACI</name>
<proteinExistence type="predicted"/>
<dbReference type="GO" id="GO:0003712">
    <property type="term" value="F:transcription coregulator activity"/>
    <property type="evidence" value="ECO:0007669"/>
    <property type="project" value="InterPro"/>
</dbReference>
<keyword evidence="3" id="KW-1185">Reference proteome</keyword>
<dbReference type="Proteomes" id="UP000886595">
    <property type="component" value="Unassembled WGS sequence"/>
</dbReference>
<dbReference type="AlphaFoldDB" id="A0A8X8B4Y4"/>
<dbReference type="Pfam" id="PF12090">
    <property type="entry name" value="Spt20_SEP"/>
    <property type="match status" value="1"/>
</dbReference>